<dbReference type="Proteomes" id="UP001595681">
    <property type="component" value="Unassembled WGS sequence"/>
</dbReference>
<keyword evidence="5 11" id="KW-0812">Transmembrane</keyword>
<evidence type="ECO:0000256" key="3">
    <source>
        <dbReference type="ARBA" id="ARBA00022452"/>
    </source>
</evidence>
<dbReference type="PROSITE" id="PS52016">
    <property type="entry name" value="TONB_DEPENDENT_REC_3"/>
    <property type="match status" value="1"/>
</dbReference>
<feature type="domain" description="TonB-dependent receptor-like beta-barrel" evidence="14">
    <location>
        <begin position="220"/>
        <end position="637"/>
    </location>
</feature>
<dbReference type="Pfam" id="PF07715">
    <property type="entry name" value="Plug"/>
    <property type="match status" value="1"/>
</dbReference>
<feature type="signal peptide" evidence="13">
    <location>
        <begin position="1"/>
        <end position="23"/>
    </location>
</feature>
<dbReference type="RefSeq" id="WP_380797193.1">
    <property type="nucleotide sequence ID" value="NZ_JBHRVU010000004.1"/>
</dbReference>
<sequence>MGRIGHIATGLALAALCPTGALAQTQQDADSQADIIVYGRNLPQIGTALSASQGVVGYRDFEDRPLARVGEMVENVPGVIATQHSGTGKANQYFLRGFNLDHGTDFAGFVDGAPVNMRTHGHGQGYLDFNFLIPELVERIDYRKGPYFADVGDFSAAGTVQFKTLDRLARPLVEVTAGSYGYYRALAAGSSVVGGGDLLLAIDGTRSNGPWDLNEDLKKVNGLIKYSRGTADQGWNIGFTGYHATWNATDQVPERAISDGLISRWGTIDPALGGRTTRLGLTGNAVLGATQISAYATYYDFLLTSNFTYFLNDPVHGDEFQQRDRRGVFGGSVRHGLDAHLGAMPVAVTLGAEGRWDHIGKVGLYSSVAGVTRATVREDKVDEYSGAAFVDATAALTDRLRLSLGLRGDVYGYDVAARSLPVNSGKGSDAMLSPKAALAWRATDSLELYANYGESFHSNDVRGAAIRVDPVTGDPVDPVPVLVKARGQEVGARIERPNFTASINAFHLSLGSELVFVGDGGSTEPNDATRRYGVEATIFWQPVRWLALDAAGALTHTRFHDVDPGQDHIPNAVSEVVSAGATLDLGRGISGSLRLRHFGSAPLIEDDSVRSRPTTLVNMGAYYSLTRMKVGLDILNLFNARDADISYYYASRLPGEPAEGVEDRHIHPVEPRQFRVSLRYQL</sequence>
<evidence type="ECO:0000313" key="16">
    <source>
        <dbReference type="EMBL" id="MFC3442901.1"/>
    </source>
</evidence>
<evidence type="ECO:0000256" key="2">
    <source>
        <dbReference type="ARBA" id="ARBA00022448"/>
    </source>
</evidence>
<protein>
    <submittedName>
        <fullName evidence="16">TonB-dependent receptor</fullName>
    </submittedName>
</protein>
<evidence type="ECO:0000256" key="6">
    <source>
        <dbReference type="ARBA" id="ARBA00023004"/>
    </source>
</evidence>
<name>A0ABV7NL78_9SPHN</name>
<dbReference type="Pfam" id="PF00593">
    <property type="entry name" value="TonB_dep_Rec_b-barrel"/>
    <property type="match status" value="1"/>
</dbReference>
<evidence type="ECO:0000256" key="12">
    <source>
        <dbReference type="RuleBase" id="RU003357"/>
    </source>
</evidence>
<dbReference type="InterPro" id="IPR000531">
    <property type="entry name" value="Beta-barrel_TonB"/>
</dbReference>
<dbReference type="InterPro" id="IPR012910">
    <property type="entry name" value="Plug_dom"/>
</dbReference>
<keyword evidence="4" id="KW-0410">Iron transport</keyword>
<dbReference type="InterPro" id="IPR037066">
    <property type="entry name" value="Plug_dom_sf"/>
</dbReference>
<feature type="chain" id="PRO_5047106266" evidence="13">
    <location>
        <begin position="24"/>
        <end position="682"/>
    </location>
</feature>
<evidence type="ECO:0000313" key="17">
    <source>
        <dbReference type="Proteomes" id="UP001595681"/>
    </source>
</evidence>
<dbReference type="Gene3D" id="2.40.170.20">
    <property type="entry name" value="TonB-dependent receptor, beta-barrel domain"/>
    <property type="match status" value="1"/>
</dbReference>
<comment type="caution">
    <text evidence="16">The sequence shown here is derived from an EMBL/GenBank/DDBJ whole genome shotgun (WGS) entry which is preliminary data.</text>
</comment>
<keyword evidence="9 11" id="KW-0472">Membrane</keyword>
<keyword evidence="13" id="KW-0732">Signal</keyword>
<keyword evidence="10 11" id="KW-0998">Cell outer membrane</keyword>
<keyword evidence="16" id="KW-0675">Receptor</keyword>
<dbReference type="InterPro" id="IPR039426">
    <property type="entry name" value="TonB-dep_rcpt-like"/>
</dbReference>
<keyword evidence="7" id="KW-0406">Ion transport</keyword>
<dbReference type="EMBL" id="JBHRVU010000004">
    <property type="protein sequence ID" value="MFC3442901.1"/>
    <property type="molecule type" value="Genomic_DNA"/>
</dbReference>
<reference evidence="17" key="1">
    <citation type="journal article" date="2019" name="Int. J. Syst. Evol. Microbiol.">
        <title>The Global Catalogue of Microorganisms (GCM) 10K type strain sequencing project: providing services to taxonomists for standard genome sequencing and annotation.</title>
        <authorList>
            <consortium name="The Broad Institute Genomics Platform"/>
            <consortium name="The Broad Institute Genome Sequencing Center for Infectious Disease"/>
            <person name="Wu L."/>
            <person name="Ma J."/>
        </authorList>
    </citation>
    <scope>NUCLEOTIDE SEQUENCE [LARGE SCALE GENOMIC DNA]</scope>
    <source>
        <strain evidence="17">CCM 7491</strain>
    </source>
</reference>
<keyword evidence="2 11" id="KW-0813">Transport</keyword>
<evidence type="ECO:0000256" key="11">
    <source>
        <dbReference type="PROSITE-ProRule" id="PRU01360"/>
    </source>
</evidence>
<evidence type="ECO:0000256" key="1">
    <source>
        <dbReference type="ARBA" id="ARBA00004571"/>
    </source>
</evidence>
<gene>
    <name evidence="16" type="ORF">ACFOKF_17135</name>
</gene>
<evidence type="ECO:0000256" key="5">
    <source>
        <dbReference type="ARBA" id="ARBA00022692"/>
    </source>
</evidence>
<organism evidence="16 17">
    <name type="scientific">Sphingobium rhizovicinum</name>
    <dbReference type="NCBI Taxonomy" id="432308"/>
    <lineage>
        <taxon>Bacteria</taxon>
        <taxon>Pseudomonadati</taxon>
        <taxon>Pseudomonadota</taxon>
        <taxon>Alphaproteobacteria</taxon>
        <taxon>Sphingomonadales</taxon>
        <taxon>Sphingomonadaceae</taxon>
        <taxon>Sphingobium</taxon>
    </lineage>
</organism>
<evidence type="ECO:0000259" key="15">
    <source>
        <dbReference type="Pfam" id="PF07715"/>
    </source>
</evidence>
<evidence type="ECO:0000256" key="4">
    <source>
        <dbReference type="ARBA" id="ARBA00022496"/>
    </source>
</evidence>
<comment type="similarity">
    <text evidence="11 12">Belongs to the TonB-dependent receptor family.</text>
</comment>
<keyword evidence="17" id="KW-1185">Reference proteome</keyword>
<evidence type="ECO:0000256" key="13">
    <source>
        <dbReference type="SAM" id="SignalP"/>
    </source>
</evidence>
<accession>A0ABV7NL78</accession>
<dbReference type="InterPro" id="IPR036942">
    <property type="entry name" value="Beta-barrel_TonB_sf"/>
</dbReference>
<comment type="subcellular location">
    <subcellularLocation>
        <location evidence="1 11">Cell outer membrane</location>
        <topology evidence="1 11">Multi-pass membrane protein</topology>
    </subcellularLocation>
</comment>
<keyword evidence="6" id="KW-0408">Iron</keyword>
<keyword evidence="8 12" id="KW-0798">TonB box</keyword>
<evidence type="ECO:0000256" key="8">
    <source>
        <dbReference type="ARBA" id="ARBA00023077"/>
    </source>
</evidence>
<evidence type="ECO:0000256" key="7">
    <source>
        <dbReference type="ARBA" id="ARBA00023065"/>
    </source>
</evidence>
<dbReference type="Gene3D" id="2.170.130.10">
    <property type="entry name" value="TonB-dependent receptor, plug domain"/>
    <property type="match status" value="1"/>
</dbReference>
<keyword evidence="3 11" id="KW-1134">Transmembrane beta strand</keyword>
<dbReference type="PANTHER" id="PTHR32552">
    <property type="entry name" value="FERRICHROME IRON RECEPTOR-RELATED"/>
    <property type="match status" value="1"/>
</dbReference>
<proteinExistence type="inferred from homology"/>
<dbReference type="SUPFAM" id="SSF56935">
    <property type="entry name" value="Porins"/>
    <property type="match status" value="1"/>
</dbReference>
<evidence type="ECO:0000256" key="9">
    <source>
        <dbReference type="ARBA" id="ARBA00023136"/>
    </source>
</evidence>
<dbReference type="PANTHER" id="PTHR32552:SF81">
    <property type="entry name" value="TONB-DEPENDENT OUTER MEMBRANE RECEPTOR"/>
    <property type="match status" value="1"/>
</dbReference>
<evidence type="ECO:0000259" key="14">
    <source>
        <dbReference type="Pfam" id="PF00593"/>
    </source>
</evidence>
<evidence type="ECO:0000256" key="10">
    <source>
        <dbReference type="ARBA" id="ARBA00023237"/>
    </source>
</evidence>
<feature type="domain" description="TonB-dependent receptor plug" evidence="15">
    <location>
        <begin position="51"/>
        <end position="159"/>
    </location>
</feature>